<dbReference type="EMBL" id="BPLF01000003">
    <property type="protein sequence ID" value="GIX64457.1"/>
    <property type="molecule type" value="Genomic_DNA"/>
</dbReference>
<protein>
    <submittedName>
        <fullName evidence="2">Mcm10 replication factor</fullName>
    </submittedName>
</protein>
<proteinExistence type="predicted"/>
<feature type="compositionally biased region" description="Basic residues" evidence="1">
    <location>
        <begin position="422"/>
        <end position="431"/>
    </location>
</feature>
<feature type="compositionally biased region" description="Basic and acidic residues" evidence="1">
    <location>
        <begin position="405"/>
        <end position="421"/>
    </location>
</feature>
<comment type="caution">
    <text evidence="2">The sequence shown here is derived from an EMBL/GenBank/DDBJ whole genome shotgun (WGS) entry which is preliminary data.</text>
</comment>
<dbReference type="PANTHER" id="PTHR13454">
    <property type="entry name" value="PROTEIN MCM10 HOMOLOG"/>
    <property type="match status" value="1"/>
</dbReference>
<dbReference type="AlphaFoldDB" id="A0AAV4LXB0"/>
<dbReference type="GO" id="GO:0003697">
    <property type="term" value="F:single-stranded DNA binding"/>
    <property type="evidence" value="ECO:0007669"/>
    <property type="project" value="InterPro"/>
</dbReference>
<dbReference type="GO" id="GO:0043596">
    <property type="term" value="C:nuclear replication fork"/>
    <property type="evidence" value="ECO:0007669"/>
    <property type="project" value="TreeGrafter"/>
</dbReference>
<feature type="region of interest" description="Disordered" evidence="1">
    <location>
        <begin position="401"/>
        <end position="431"/>
    </location>
</feature>
<dbReference type="InterPro" id="IPR040184">
    <property type="entry name" value="Mcm10"/>
</dbReference>
<dbReference type="GO" id="GO:0003688">
    <property type="term" value="F:DNA replication origin binding"/>
    <property type="evidence" value="ECO:0007669"/>
    <property type="project" value="TreeGrafter"/>
</dbReference>
<sequence length="431" mass="47728">MDAKIGASLYSDGIIANGVRLVMRKWMKERDEIGAIFADSTTVFAHVSVLAESRDTEQCRNHLKLKNDVDMAIICTVTAVHTNARKSGTVTVWICSDAQDTSLKVTIYGELSSELDDVCQGSVIAVLNPDLSGHSADNNYRCISINQCDNVLLVGEVDGLQTCKGVTAVGAGCKNVVYRHHQGEYCKFHLKNTKSVRTGKPSRKRSDAGKVEDMVKCIQDRIEKREDDVEVTNPMVFKPAEPTNPAKLISKIGGLNSLMQRVTHKHAAMRQLEPARKPVTTVGTVAVRPTTNREAPAGKKNREFESLVSKLKSQVSSVSCPITVRCIALQHKDSNKIPRLLHHITKYVNDVDSEVAERSNILKICGYLLDHPDESIAIESLKLRRLLKKFVRSSVKSNETSAALVERKRQEPSHSSHERSVVRRRASLIVS</sequence>
<dbReference type="InterPro" id="IPR012340">
    <property type="entry name" value="NA-bd_OB-fold"/>
</dbReference>
<evidence type="ECO:0000256" key="1">
    <source>
        <dbReference type="SAM" id="MobiDB-lite"/>
    </source>
</evidence>
<gene>
    <name evidence="2" type="ORF">BcabD6B2_38920</name>
</gene>
<organism evidence="2 3">
    <name type="scientific">Babesia caballi</name>
    <dbReference type="NCBI Taxonomy" id="5871"/>
    <lineage>
        <taxon>Eukaryota</taxon>
        <taxon>Sar</taxon>
        <taxon>Alveolata</taxon>
        <taxon>Apicomplexa</taxon>
        <taxon>Aconoidasida</taxon>
        <taxon>Piroplasmida</taxon>
        <taxon>Babesiidae</taxon>
        <taxon>Babesia</taxon>
    </lineage>
</organism>
<name>A0AAV4LXB0_BABCB</name>
<dbReference type="PANTHER" id="PTHR13454:SF11">
    <property type="entry name" value="PROTEIN MCM10 HOMOLOG"/>
    <property type="match status" value="1"/>
</dbReference>
<dbReference type="Proteomes" id="UP001497744">
    <property type="component" value="Unassembled WGS sequence"/>
</dbReference>
<dbReference type="RefSeq" id="XP_067716526.1">
    <property type="nucleotide sequence ID" value="XM_067860425.1"/>
</dbReference>
<dbReference type="GeneID" id="94195938"/>
<dbReference type="GO" id="GO:0006270">
    <property type="term" value="P:DNA replication initiation"/>
    <property type="evidence" value="ECO:0007669"/>
    <property type="project" value="InterPro"/>
</dbReference>
<dbReference type="Gene3D" id="2.40.50.140">
    <property type="entry name" value="Nucleic acid-binding proteins"/>
    <property type="match status" value="1"/>
</dbReference>
<evidence type="ECO:0000313" key="2">
    <source>
        <dbReference type="EMBL" id="GIX64457.1"/>
    </source>
</evidence>
<keyword evidence="3" id="KW-1185">Reference proteome</keyword>
<reference evidence="2 3" key="1">
    <citation type="submission" date="2021-06" db="EMBL/GenBank/DDBJ databases">
        <title>Genome sequence of Babesia caballi.</title>
        <authorList>
            <person name="Yamagishi J."/>
            <person name="Kidaka T."/>
            <person name="Ochi A."/>
        </authorList>
    </citation>
    <scope>NUCLEOTIDE SEQUENCE [LARGE SCALE GENOMIC DNA]</scope>
    <source>
        <strain evidence="2">USDA-D6B2</strain>
    </source>
</reference>
<accession>A0AAV4LXB0</accession>
<evidence type="ECO:0000313" key="3">
    <source>
        <dbReference type="Proteomes" id="UP001497744"/>
    </source>
</evidence>